<evidence type="ECO:0000256" key="2">
    <source>
        <dbReference type="RuleBase" id="RU003476"/>
    </source>
</evidence>
<sequence length="154" mass="17094">MSPTPSVRVGVGAFVLAPSGSSTNPRFLIGKRKNSHGSGTYALPGGHLEFGETPEACAVREVKEETGLDVHNVRFLTATNDYMAADNKHYVTLFMVCERVQPEQEAEVLEPEKCEGWEWISWAQLQEGETAEKRFFTPILNLLQQRPGVLPTFS</sequence>
<dbReference type="SUPFAM" id="SSF55811">
    <property type="entry name" value="Nudix"/>
    <property type="match status" value="1"/>
</dbReference>
<dbReference type="CDD" id="cd04678">
    <property type="entry name" value="NUDIX_MTH2_Nudt15"/>
    <property type="match status" value="1"/>
</dbReference>
<dbReference type="PANTHER" id="PTHR16099:SF5">
    <property type="entry name" value="NUCLEOTIDE TRIPHOSPHATE DIPHOSPHATASE NUDT15"/>
    <property type="match status" value="1"/>
</dbReference>
<name>A0A507QY29_MONPU</name>
<evidence type="ECO:0000256" key="1">
    <source>
        <dbReference type="ARBA" id="ARBA00022801"/>
    </source>
</evidence>
<comment type="similarity">
    <text evidence="2">Belongs to the Nudix hydrolase family.</text>
</comment>
<dbReference type="GO" id="GO:0005829">
    <property type="term" value="C:cytosol"/>
    <property type="evidence" value="ECO:0007669"/>
    <property type="project" value="TreeGrafter"/>
</dbReference>
<dbReference type="InterPro" id="IPR000086">
    <property type="entry name" value="NUDIX_hydrolase_dom"/>
</dbReference>
<accession>A0A507QY29</accession>
<dbReference type="PROSITE" id="PS00893">
    <property type="entry name" value="NUDIX_BOX"/>
    <property type="match status" value="1"/>
</dbReference>
<dbReference type="PRINTS" id="PR00502">
    <property type="entry name" value="NUDIXFAMILY"/>
</dbReference>
<evidence type="ECO:0000313" key="5">
    <source>
        <dbReference type="Proteomes" id="UP000319663"/>
    </source>
</evidence>
<dbReference type="Gene3D" id="3.90.79.10">
    <property type="entry name" value="Nucleoside Triphosphate Pyrophosphohydrolase"/>
    <property type="match status" value="1"/>
</dbReference>
<dbReference type="GO" id="GO:0035539">
    <property type="term" value="F:8-oxo-7,8-dihydrodeoxyguanosine triphosphate pyrophosphatase activity"/>
    <property type="evidence" value="ECO:0007669"/>
    <property type="project" value="TreeGrafter"/>
</dbReference>
<gene>
    <name evidence="4" type="ORF">MPDQ_004240</name>
</gene>
<dbReference type="OrthoDB" id="447842at2759"/>
<keyword evidence="1 2" id="KW-0378">Hydrolase</keyword>
<dbReference type="FunFam" id="3.90.79.10:FF:000060">
    <property type="entry name" value="Nudix hydrolase 1"/>
    <property type="match status" value="1"/>
</dbReference>
<dbReference type="AlphaFoldDB" id="A0A507QY29"/>
<dbReference type="STRING" id="5098.A0A507QY29"/>
<dbReference type="InterPro" id="IPR015797">
    <property type="entry name" value="NUDIX_hydrolase-like_dom_sf"/>
</dbReference>
<dbReference type="PROSITE" id="PS51462">
    <property type="entry name" value="NUDIX"/>
    <property type="match status" value="1"/>
</dbReference>
<proteinExistence type="inferred from homology"/>
<organism evidence="4 5">
    <name type="scientific">Monascus purpureus</name>
    <name type="common">Red mold</name>
    <name type="synonym">Monascus anka</name>
    <dbReference type="NCBI Taxonomy" id="5098"/>
    <lineage>
        <taxon>Eukaryota</taxon>
        <taxon>Fungi</taxon>
        <taxon>Dikarya</taxon>
        <taxon>Ascomycota</taxon>
        <taxon>Pezizomycotina</taxon>
        <taxon>Eurotiomycetes</taxon>
        <taxon>Eurotiomycetidae</taxon>
        <taxon>Eurotiales</taxon>
        <taxon>Aspergillaceae</taxon>
        <taxon>Monascus</taxon>
    </lineage>
</organism>
<dbReference type="EMBL" id="VIFY01000027">
    <property type="protein sequence ID" value="TQB74798.1"/>
    <property type="molecule type" value="Genomic_DNA"/>
</dbReference>
<dbReference type="GO" id="GO:0006203">
    <property type="term" value="P:dGTP catabolic process"/>
    <property type="evidence" value="ECO:0007669"/>
    <property type="project" value="TreeGrafter"/>
</dbReference>
<reference evidence="4 5" key="1">
    <citation type="submission" date="2019-06" db="EMBL/GenBank/DDBJ databases">
        <title>Wine fermentation using esterase from Monascus purpureus.</title>
        <authorList>
            <person name="Geng C."/>
            <person name="Zhang Y."/>
        </authorList>
    </citation>
    <scope>NUCLEOTIDE SEQUENCE [LARGE SCALE GENOMIC DNA]</scope>
    <source>
        <strain evidence="4">HQ1</strain>
    </source>
</reference>
<dbReference type="InterPro" id="IPR020084">
    <property type="entry name" value="NUDIX_hydrolase_CS"/>
</dbReference>
<evidence type="ECO:0000313" key="4">
    <source>
        <dbReference type="EMBL" id="TQB74798.1"/>
    </source>
</evidence>
<keyword evidence="5" id="KW-1185">Reference proteome</keyword>
<protein>
    <recommendedName>
        <fullName evidence="3">Nudix hydrolase domain-containing protein</fullName>
    </recommendedName>
</protein>
<dbReference type="Proteomes" id="UP000319663">
    <property type="component" value="Unassembled WGS sequence"/>
</dbReference>
<dbReference type="PANTHER" id="PTHR16099">
    <property type="entry name" value="8-OXO-DGTP DIPHOSPHATES NUDT15"/>
    <property type="match status" value="1"/>
</dbReference>
<dbReference type="InterPro" id="IPR020476">
    <property type="entry name" value="Nudix_hydrolase"/>
</dbReference>
<dbReference type="Pfam" id="PF00293">
    <property type="entry name" value="NUDIX"/>
    <property type="match status" value="1"/>
</dbReference>
<evidence type="ECO:0000259" key="3">
    <source>
        <dbReference type="PROSITE" id="PS51462"/>
    </source>
</evidence>
<feature type="domain" description="Nudix hydrolase" evidence="3">
    <location>
        <begin position="6"/>
        <end position="142"/>
    </location>
</feature>
<comment type="caution">
    <text evidence="4">The sequence shown here is derived from an EMBL/GenBank/DDBJ whole genome shotgun (WGS) entry which is preliminary data.</text>
</comment>